<dbReference type="PATRIC" id="fig|1379870.5.peg.740"/>
<dbReference type="HOGENOM" id="CLU_2600880_0_0_10"/>
<dbReference type="KEGG" id="srd:SD10_03375"/>
<dbReference type="EMBL" id="CP010429">
    <property type="protein sequence ID" value="AKD54082.1"/>
    <property type="molecule type" value="Genomic_DNA"/>
</dbReference>
<gene>
    <name evidence="1" type="ORF">SD10_03375</name>
</gene>
<sequence length="79" mass="9585">MWYFLIKQAMLDRAHYEALQKRASLTEVELFNEPYENWYVFSVEKDAYTPFMDYLDRAGIAYDLMADRPTREEMLEGMR</sequence>
<protein>
    <submittedName>
        <fullName evidence="1">Uncharacterized protein</fullName>
    </submittedName>
</protein>
<evidence type="ECO:0000313" key="2">
    <source>
        <dbReference type="Proteomes" id="UP000033054"/>
    </source>
</evidence>
<dbReference type="Proteomes" id="UP000033054">
    <property type="component" value="Chromosome"/>
</dbReference>
<dbReference type="AlphaFoldDB" id="A0A0E3V5E3"/>
<accession>A0A0E3V5E3</accession>
<dbReference type="RefSeq" id="WP_046375680.1">
    <property type="nucleotide sequence ID" value="NZ_CP010429.1"/>
</dbReference>
<reference evidence="1 2" key="1">
    <citation type="journal article" date="2014" name="Curr. Microbiol.">
        <title>Spirosoma radiotolerans sp. nov., a gamma-radiation-resistant bacterium isolated from gamma ray-irradiated soil.</title>
        <authorList>
            <person name="Lee J.J."/>
            <person name="Srinivasan S."/>
            <person name="Lim S."/>
            <person name="Joe M."/>
            <person name="Im S."/>
            <person name="Bae S.I."/>
            <person name="Park K.R."/>
            <person name="Han J.H."/>
            <person name="Park S.H."/>
            <person name="Joo B.M."/>
            <person name="Park S.J."/>
            <person name="Kim M.K."/>
        </authorList>
    </citation>
    <scope>NUCLEOTIDE SEQUENCE [LARGE SCALE GENOMIC DNA]</scope>
    <source>
        <strain evidence="1 2">DG5A</strain>
    </source>
</reference>
<name>A0A0E3V5E3_9BACT</name>
<evidence type="ECO:0000313" key="1">
    <source>
        <dbReference type="EMBL" id="AKD54082.1"/>
    </source>
</evidence>
<dbReference type="OrthoDB" id="963084at2"/>
<proteinExistence type="predicted"/>
<organism evidence="1 2">
    <name type="scientific">Spirosoma radiotolerans</name>
    <dbReference type="NCBI Taxonomy" id="1379870"/>
    <lineage>
        <taxon>Bacteria</taxon>
        <taxon>Pseudomonadati</taxon>
        <taxon>Bacteroidota</taxon>
        <taxon>Cytophagia</taxon>
        <taxon>Cytophagales</taxon>
        <taxon>Cytophagaceae</taxon>
        <taxon>Spirosoma</taxon>
    </lineage>
</organism>
<keyword evidence="2" id="KW-1185">Reference proteome</keyword>